<keyword evidence="5" id="KW-1185">Reference proteome</keyword>
<dbReference type="Proteomes" id="UP000077266">
    <property type="component" value="Unassembled WGS sequence"/>
</dbReference>
<keyword evidence="1" id="KW-0694">RNA-binding</keyword>
<feature type="domain" description="DRBM" evidence="3">
    <location>
        <begin position="77"/>
        <end position="148"/>
    </location>
</feature>
<evidence type="ECO:0000313" key="5">
    <source>
        <dbReference type="Proteomes" id="UP000077266"/>
    </source>
</evidence>
<protein>
    <recommendedName>
        <fullName evidence="3">DRBM domain-containing protein</fullName>
    </recommendedName>
</protein>
<feature type="compositionally biased region" description="Polar residues" evidence="2">
    <location>
        <begin position="52"/>
        <end position="71"/>
    </location>
</feature>
<sequence>MGVRLPPPRAPRMDYLDRCSETHGLVAFLTALTLDDEPLNLRPLAGPLIGRSTAQSPAEPQNHASDFQQAGQDPDSDSALYLHKWLQWRGMHNSLQWTEVSVTRRGGTQGSWTVCAYIDNVEYGKATAESKTEARRIAALMALSQLGVRV</sequence>
<evidence type="ECO:0000256" key="1">
    <source>
        <dbReference type="PROSITE-ProRule" id="PRU00266"/>
    </source>
</evidence>
<dbReference type="OrthoDB" id="112668at2759"/>
<name>A0A165FAC8_EXIGL</name>
<evidence type="ECO:0000259" key="3">
    <source>
        <dbReference type="PROSITE" id="PS50137"/>
    </source>
</evidence>
<feature type="region of interest" description="Disordered" evidence="2">
    <location>
        <begin position="46"/>
        <end position="75"/>
    </location>
</feature>
<evidence type="ECO:0000313" key="4">
    <source>
        <dbReference type="EMBL" id="KZV88670.1"/>
    </source>
</evidence>
<evidence type="ECO:0000256" key="2">
    <source>
        <dbReference type="SAM" id="MobiDB-lite"/>
    </source>
</evidence>
<dbReference type="PROSITE" id="PS50137">
    <property type="entry name" value="DS_RBD"/>
    <property type="match status" value="1"/>
</dbReference>
<gene>
    <name evidence="4" type="ORF">EXIGLDRAFT_172548</name>
</gene>
<dbReference type="InParanoid" id="A0A165FAC8"/>
<dbReference type="SUPFAM" id="SSF54768">
    <property type="entry name" value="dsRNA-binding domain-like"/>
    <property type="match status" value="1"/>
</dbReference>
<dbReference type="Pfam" id="PF00035">
    <property type="entry name" value="dsrm"/>
    <property type="match status" value="1"/>
</dbReference>
<organism evidence="4 5">
    <name type="scientific">Exidia glandulosa HHB12029</name>
    <dbReference type="NCBI Taxonomy" id="1314781"/>
    <lineage>
        <taxon>Eukaryota</taxon>
        <taxon>Fungi</taxon>
        <taxon>Dikarya</taxon>
        <taxon>Basidiomycota</taxon>
        <taxon>Agaricomycotina</taxon>
        <taxon>Agaricomycetes</taxon>
        <taxon>Auriculariales</taxon>
        <taxon>Exidiaceae</taxon>
        <taxon>Exidia</taxon>
    </lineage>
</organism>
<proteinExistence type="predicted"/>
<dbReference type="GO" id="GO:0003723">
    <property type="term" value="F:RNA binding"/>
    <property type="evidence" value="ECO:0007669"/>
    <property type="project" value="UniProtKB-UniRule"/>
</dbReference>
<dbReference type="InterPro" id="IPR014720">
    <property type="entry name" value="dsRBD_dom"/>
</dbReference>
<reference evidence="4 5" key="1">
    <citation type="journal article" date="2016" name="Mol. Biol. Evol.">
        <title>Comparative Genomics of Early-Diverging Mushroom-Forming Fungi Provides Insights into the Origins of Lignocellulose Decay Capabilities.</title>
        <authorList>
            <person name="Nagy L.G."/>
            <person name="Riley R."/>
            <person name="Tritt A."/>
            <person name="Adam C."/>
            <person name="Daum C."/>
            <person name="Floudas D."/>
            <person name="Sun H."/>
            <person name="Yadav J.S."/>
            <person name="Pangilinan J."/>
            <person name="Larsson K.H."/>
            <person name="Matsuura K."/>
            <person name="Barry K."/>
            <person name="Labutti K."/>
            <person name="Kuo R."/>
            <person name="Ohm R.A."/>
            <person name="Bhattacharya S.S."/>
            <person name="Shirouzu T."/>
            <person name="Yoshinaga Y."/>
            <person name="Martin F.M."/>
            <person name="Grigoriev I.V."/>
            <person name="Hibbett D.S."/>
        </authorList>
    </citation>
    <scope>NUCLEOTIDE SEQUENCE [LARGE SCALE GENOMIC DNA]</scope>
    <source>
        <strain evidence="4 5">HHB12029</strain>
    </source>
</reference>
<dbReference type="AlphaFoldDB" id="A0A165FAC8"/>
<accession>A0A165FAC8</accession>
<dbReference type="EMBL" id="KV426094">
    <property type="protein sequence ID" value="KZV88670.1"/>
    <property type="molecule type" value="Genomic_DNA"/>
</dbReference>
<dbReference type="Gene3D" id="3.30.160.20">
    <property type="match status" value="1"/>
</dbReference>